<dbReference type="AlphaFoldDB" id="A0A1G6ML73"/>
<organism evidence="1 2">
    <name type="scientific">Melghirimyces thermohalophilus</name>
    <dbReference type="NCBI Taxonomy" id="1236220"/>
    <lineage>
        <taxon>Bacteria</taxon>
        <taxon>Bacillati</taxon>
        <taxon>Bacillota</taxon>
        <taxon>Bacilli</taxon>
        <taxon>Bacillales</taxon>
        <taxon>Thermoactinomycetaceae</taxon>
        <taxon>Melghirimyces</taxon>
    </lineage>
</organism>
<keyword evidence="2" id="KW-1185">Reference proteome</keyword>
<dbReference type="Proteomes" id="UP000199387">
    <property type="component" value="Unassembled WGS sequence"/>
</dbReference>
<proteinExistence type="predicted"/>
<dbReference type="SUPFAM" id="SSF158622">
    <property type="entry name" value="YheA/YmcA-like"/>
    <property type="match status" value="1"/>
</dbReference>
<accession>A0A1G6ML73</accession>
<dbReference type="STRING" id="1236220.SAMN04488112_11013"/>
<gene>
    <name evidence="1" type="ORF">SAMN04488112_11013</name>
</gene>
<protein>
    <submittedName>
        <fullName evidence="1">Cell fate regulator YlbF, YheA/YmcA/DUF963 family (Controls sporulation, competence, biofilm development)</fullName>
    </submittedName>
</protein>
<dbReference type="InterPro" id="IPR010368">
    <property type="entry name" value="Com_YlbF"/>
</dbReference>
<dbReference type="Pfam" id="PF06133">
    <property type="entry name" value="Com_YlbF"/>
    <property type="match status" value="1"/>
</dbReference>
<sequence length="115" mass="13817">MSAANPYDQADELARELQRSEAVSQLREVWGEVCQNPDQRRTMERFRELSMELQRLQLEGRRPEEAKEQELNRLLEEIRSHPTLQRYVEAEHRLSQMMNDIHRIVNAPIEEIYKK</sequence>
<dbReference type="Gene3D" id="1.20.1500.10">
    <property type="entry name" value="YheA/YmcA-like"/>
    <property type="match status" value="1"/>
</dbReference>
<evidence type="ECO:0000313" key="1">
    <source>
        <dbReference type="EMBL" id="SDC55695.1"/>
    </source>
</evidence>
<name>A0A1G6ML73_9BACL</name>
<dbReference type="InterPro" id="IPR023378">
    <property type="entry name" value="YheA/YmcA-like_dom_sf"/>
</dbReference>
<dbReference type="RefSeq" id="WP_091569806.1">
    <property type="nucleotide sequence ID" value="NZ_FMZA01000010.1"/>
</dbReference>
<evidence type="ECO:0000313" key="2">
    <source>
        <dbReference type="Proteomes" id="UP000199387"/>
    </source>
</evidence>
<dbReference type="EMBL" id="FMZA01000010">
    <property type="protein sequence ID" value="SDC55695.1"/>
    <property type="molecule type" value="Genomic_DNA"/>
</dbReference>
<dbReference type="OrthoDB" id="9811402at2"/>
<reference evidence="1 2" key="1">
    <citation type="submission" date="2016-10" db="EMBL/GenBank/DDBJ databases">
        <authorList>
            <person name="de Groot N.N."/>
        </authorList>
    </citation>
    <scope>NUCLEOTIDE SEQUENCE [LARGE SCALE GENOMIC DNA]</scope>
    <source>
        <strain evidence="1 2">DSM 45514</strain>
    </source>
</reference>